<feature type="transmembrane region" description="Helical" evidence="6">
    <location>
        <begin position="126"/>
        <end position="144"/>
    </location>
</feature>
<evidence type="ECO:0000256" key="3">
    <source>
        <dbReference type="ARBA" id="ARBA00022692"/>
    </source>
</evidence>
<evidence type="ECO:0000313" key="9">
    <source>
        <dbReference type="Proteomes" id="UP000284395"/>
    </source>
</evidence>
<proteinExistence type="inferred from homology"/>
<accession>A0A420ELR8</accession>
<evidence type="ECO:0000259" key="7">
    <source>
        <dbReference type="Pfam" id="PF00892"/>
    </source>
</evidence>
<evidence type="ECO:0000256" key="4">
    <source>
        <dbReference type="ARBA" id="ARBA00022989"/>
    </source>
</evidence>
<keyword evidence="9" id="KW-1185">Reference proteome</keyword>
<comment type="caution">
    <text evidence="8">The sequence shown here is derived from an EMBL/GenBank/DDBJ whole genome shotgun (WGS) entry which is preliminary data.</text>
</comment>
<dbReference type="GO" id="GO:0016020">
    <property type="term" value="C:membrane"/>
    <property type="evidence" value="ECO:0007669"/>
    <property type="project" value="UniProtKB-SubCell"/>
</dbReference>
<feature type="domain" description="EamA" evidence="7">
    <location>
        <begin position="158"/>
        <end position="291"/>
    </location>
</feature>
<dbReference type="PANTHER" id="PTHR32322:SF2">
    <property type="entry name" value="EAMA DOMAIN-CONTAINING PROTEIN"/>
    <property type="match status" value="1"/>
</dbReference>
<feature type="transmembrane region" description="Helical" evidence="6">
    <location>
        <begin position="73"/>
        <end position="91"/>
    </location>
</feature>
<feature type="transmembrane region" description="Helical" evidence="6">
    <location>
        <begin position="42"/>
        <end position="61"/>
    </location>
</feature>
<gene>
    <name evidence="8" type="ORF">D6851_06290</name>
</gene>
<evidence type="ECO:0000256" key="2">
    <source>
        <dbReference type="ARBA" id="ARBA00007362"/>
    </source>
</evidence>
<protein>
    <submittedName>
        <fullName evidence="8">DMT family transporter</fullName>
    </submittedName>
</protein>
<reference evidence="8 9" key="1">
    <citation type="submission" date="2018-09" db="EMBL/GenBank/DDBJ databases">
        <title>Altererythrobacter spongiae sp. nov., isolated from a marine sponge.</title>
        <authorList>
            <person name="Zhuang L."/>
            <person name="Luo L."/>
        </authorList>
    </citation>
    <scope>NUCLEOTIDE SEQUENCE [LARGE SCALE GENOMIC DNA]</scope>
    <source>
        <strain evidence="8 9">HN-Y73</strain>
    </source>
</reference>
<comment type="subcellular location">
    <subcellularLocation>
        <location evidence="1">Membrane</location>
        <topology evidence="1">Multi-pass membrane protein</topology>
    </subcellularLocation>
</comment>
<organism evidence="8 9">
    <name type="scientific">Altericroceibacterium spongiae</name>
    <dbReference type="NCBI Taxonomy" id="2320269"/>
    <lineage>
        <taxon>Bacteria</taxon>
        <taxon>Pseudomonadati</taxon>
        <taxon>Pseudomonadota</taxon>
        <taxon>Alphaproteobacteria</taxon>
        <taxon>Sphingomonadales</taxon>
        <taxon>Erythrobacteraceae</taxon>
        <taxon>Altericroceibacterium</taxon>
    </lineage>
</organism>
<dbReference type="Gene3D" id="1.10.3730.20">
    <property type="match status" value="1"/>
</dbReference>
<dbReference type="InterPro" id="IPR050638">
    <property type="entry name" value="AA-Vitamin_Transporters"/>
</dbReference>
<feature type="transmembrane region" description="Helical" evidence="6">
    <location>
        <begin position="185"/>
        <end position="206"/>
    </location>
</feature>
<name>A0A420ELR8_9SPHN</name>
<dbReference type="OrthoDB" id="9806889at2"/>
<dbReference type="RefSeq" id="WP_120324054.1">
    <property type="nucleotide sequence ID" value="NZ_RAPF01000003.1"/>
</dbReference>
<feature type="transmembrane region" description="Helical" evidence="6">
    <location>
        <begin position="251"/>
        <end position="270"/>
    </location>
</feature>
<evidence type="ECO:0000313" key="8">
    <source>
        <dbReference type="EMBL" id="RKF21645.1"/>
    </source>
</evidence>
<dbReference type="PANTHER" id="PTHR32322">
    <property type="entry name" value="INNER MEMBRANE TRANSPORTER"/>
    <property type="match status" value="1"/>
</dbReference>
<evidence type="ECO:0000256" key="1">
    <source>
        <dbReference type="ARBA" id="ARBA00004141"/>
    </source>
</evidence>
<evidence type="ECO:0000256" key="5">
    <source>
        <dbReference type="ARBA" id="ARBA00023136"/>
    </source>
</evidence>
<feature type="transmembrane region" description="Helical" evidence="6">
    <location>
        <begin position="150"/>
        <end position="173"/>
    </location>
</feature>
<dbReference type="AlphaFoldDB" id="A0A420ELR8"/>
<evidence type="ECO:0000256" key="6">
    <source>
        <dbReference type="SAM" id="Phobius"/>
    </source>
</evidence>
<dbReference type="Pfam" id="PF00892">
    <property type="entry name" value="EamA"/>
    <property type="match status" value="2"/>
</dbReference>
<keyword evidence="5 6" id="KW-0472">Membrane</keyword>
<feature type="transmembrane region" description="Helical" evidence="6">
    <location>
        <begin position="218"/>
        <end position="239"/>
    </location>
</feature>
<dbReference type="InterPro" id="IPR037185">
    <property type="entry name" value="EmrE-like"/>
</dbReference>
<keyword evidence="3 6" id="KW-0812">Transmembrane</keyword>
<dbReference type="Proteomes" id="UP000284395">
    <property type="component" value="Unassembled WGS sequence"/>
</dbReference>
<comment type="similarity">
    <text evidence="2">Belongs to the EamA transporter family.</text>
</comment>
<dbReference type="InterPro" id="IPR000620">
    <property type="entry name" value="EamA_dom"/>
</dbReference>
<sequence length="310" mass="34096">MPQKSLQLRAFAMLGLVMLCWAGNSIIGRAVRFDIPPVQLAFGRWLLALLVLLPFAWQTLWQERHAIRENWRWIVLLGLTGIAAFNTLLYAGLRYTTATNALLLQSAVPALVLVMDRVFFGMRAPWLQIVGVIFSVIGVVVIVFEGDPAAALRLHLGAGDLWVLASVLVWSLYTVSLRRKPAIAPINLVACTFAVGVIALAPFAFWEWSNGAIVHWKWSTLGAYFYVAVISSVMAYFIYNWAASVAGPARAGQAITLLPIFGAILSALLLGEQLYFYHFVGMASILAGIVLGAFAHRQSVRTKVPLVQDK</sequence>
<keyword evidence="4 6" id="KW-1133">Transmembrane helix</keyword>
<feature type="transmembrane region" description="Helical" evidence="6">
    <location>
        <begin position="276"/>
        <end position="295"/>
    </location>
</feature>
<dbReference type="EMBL" id="RAPF01000003">
    <property type="protein sequence ID" value="RKF21645.1"/>
    <property type="molecule type" value="Genomic_DNA"/>
</dbReference>
<dbReference type="SUPFAM" id="SSF103481">
    <property type="entry name" value="Multidrug resistance efflux transporter EmrE"/>
    <property type="match status" value="2"/>
</dbReference>
<feature type="domain" description="EamA" evidence="7">
    <location>
        <begin position="14"/>
        <end position="143"/>
    </location>
</feature>